<evidence type="ECO:0000256" key="1">
    <source>
        <dbReference type="SAM" id="Phobius"/>
    </source>
</evidence>
<evidence type="ECO:0000313" key="4">
    <source>
        <dbReference type="Proteomes" id="UP001500067"/>
    </source>
</evidence>
<sequence>MTLYPVLSYTMLNRVMAFLLLCGIAGMASCTYFDKSKDNHLPREKMRSILLDLSIAESYSAIVKDTTRKPGVKSPDSLAAYYKIIFDKHHMTKGTFDSSLAWYKQHPTEFDSLLTSIIPTATRWRDSAAKK</sequence>
<keyword evidence="1" id="KW-0472">Membrane</keyword>
<dbReference type="Proteomes" id="UP001500067">
    <property type="component" value="Unassembled WGS sequence"/>
</dbReference>
<dbReference type="EMBL" id="BAABFA010000005">
    <property type="protein sequence ID" value="GAA4461786.1"/>
    <property type="molecule type" value="Genomic_DNA"/>
</dbReference>
<comment type="caution">
    <text evidence="3">The sequence shown here is derived from an EMBL/GenBank/DDBJ whole genome shotgun (WGS) entry which is preliminary data.</text>
</comment>
<feature type="domain" description="DUF4296" evidence="2">
    <location>
        <begin position="38"/>
        <end position="118"/>
    </location>
</feature>
<reference evidence="4" key="1">
    <citation type="journal article" date="2019" name="Int. J. Syst. Evol. Microbiol.">
        <title>The Global Catalogue of Microorganisms (GCM) 10K type strain sequencing project: providing services to taxonomists for standard genome sequencing and annotation.</title>
        <authorList>
            <consortium name="The Broad Institute Genomics Platform"/>
            <consortium name="The Broad Institute Genome Sequencing Center for Infectious Disease"/>
            <person name="Wu L."/>
            <person name="Ma J."/>
        </authorList>
    </citation>
    <scope>NUCLEOTIDE SEQUENCE [LARGE SCALE GENOMIC DNA]</scope>
    <source>
        <strain evidence="4">JCM 32105</strain>
    </source>
</reference>
<dbReference type="InterPro" id="IPR025381">
    <property type="entry name" value="DUF4296"/>
</dbReference>
<keyword evidence="1" id="KW-1133">Transmembrane helix</keyword>
<protein>
    <recommendedName>
        <fullName evidence="2">DUF4296 domain-containing protein</fullName>
    </recommendedName>
</protein>
<evidence type="ECO:0000259" key="2">
    <source>
        <dbReference type="Pfam" id="PF14129"/>
    </source>
</evidence>
<name>A0ABP8N9J6_9BACT</name>
<accession>A0ABP8N9J6</accession>
<dbReference type="Pfam" id="PF14129">
    <property type="entry name" value="DUF4296"/>
    <property type="match status" value="1"/>
</dbReference>
<keyword evidence="1" id="KW-0812">Transmembrane</keyword>
<proteinExistence type="predicted"/>
<evidence type="ECO:0000313" key="3">
    <source>
        <dbReference type="EMBL" id="GAA4461786.1"/>
    </source>
</evidence>
<gene>
    <name evidence="3" type="ORF">GCM10023093_07130</name>
</gene>
<organism evidence="3 4">
    <name type="scientific">Nemorincola caseinilytica</name>
    <dbReference type="NCBI Taxonomy" id="2054315"/>
    <lineage>
        <taxon>Bacteria</taxon>
        <taxon>Pseudomonadati</taxon>
        <taxon>Bacteroidota</taxon>
        <taxon>Chitinophagia</taxon>
        <taxon>Chitinophagales</taxon>
        <taxon>Chitinophagaceae</taxon>
        <taxon>Nemorincola</taxon>
    </lineage>
</organism>
<keyword evidence="4" id="KW-1185">Reference proteome</keyword>
<feature type="transmembrane region" description="Helical" evidence="1">
    <location>
        <begin position="12"/>
        <end position="33"/>
    </location>
</feature>